<dbReference type="RefSeq" id="WP_184759160.1">
    <property type="nucleotide sequence ID" value="NZ_BAABEK010000056.1"/>
</dbReference>
<dbReference type="SUPFAM" id="SSF51735">
    <property type="entry name" value="NAD(P)-binding Rossmann-fold domains"/>
    <property type="match status" value="1"/>
</dbReference>
<sequence>MPPLHERDLAAVAVHALVGDGHNGAIYELTGPEILTQAEQASIIGEVIGRPVHWEETSPQTARQQMLTQGWPPAAVDGSLQAQAKMVTEPSTTTRRRER</sequence>
<proteinExistence type="predicted"/>
<keyword evidence="3" id="KW-1185">Reference proteome</keyword>
<dbReference type="InterPro" id="IPR051604">
    <property type="entry name" value="Ergot_Alk_Oxidoreductase"/>
</dbReference>
<name>A0A7W7WD34_9ACTN</name>
<dbReference type="PANTHER" id="PTHR43162:SF1">
    <property type="entry name" value="PRESTALK A DIFFERENTIATION PROTEIN A"/>
    <property type="match status" value="1"/>
</dbReference>
<feature type="region of interest" description="Disordered" evidence="1">
    <location>
        <begin position="78"/>
        <end position="99"/>
    </location>
</feature>
<evidence type="ECO:0000256" key="1">
    <source>
        <dbReference type="SAM" id="MobiDB-lite"/>
    </source>
</evidence>
<dbReference type="PANTHER" id="PTHR43162">
    <property type="match status" value="1"/>
</dbReference>
<comment type="caution">
    <text evidence="2">The sequence shown here is derived from an EMBL/GenBank/DDBJ whole genome shotgun (WGS) entry which is preliminary data.</text>
</comment>
<accession>A0A7W7WD34</accession>
<dbReference type="AlphaFoldDB" id="A0A7W7WD34"/>
<evidence type="ECO:0000313" key="2">
    <source>
        <dbReference type="EMBL" id="MBB4943287.1"/>
    </source>
</evidence>
<dbReference type="InterPro" id="IPR036291">
    <property type="entry name" value="NAD(P)-bd_dom_sf"/>
</dbReference>
<organism evidence="2 3">
    <name type="scientific">Streptosporangium album</name>
    <dbReference type="NCBI Taxonomy" id="47479"/>
    <lineage>
        <taxon>Bacteria</taxon>
        <taxon>Bacillati</taxon>
        <taxon>Actinomycetota</taxon>
        <taxon>Actinomycetes</taxon>
        <taxon>Streptosporangiales</taxon>
        <taxon>Streptosporangiaceae</taxon>
        <taxon>Streptosporangium</taxon>
    </lineage>
</organism>
<dbReference type="Gene3D" id="3.90.25.10">
    <property type="entry name" value="UDP-galactose 4-epimerase, domain 1"/>
    <property type="match status" value="1"/>
</dbReference>
<dbReference type="EMBL" id="JACHJU010000005">
    <property type="protein sequence ID" value="MBB4943287.1"/>
    <property type="molecule type" value="Genomic_DNA"/>
</dbReference>
<gene>
    <name evidence="2" type="ORF">FHR32_007687</name>
</gene>
<protein>
    <submittedName>
        <fullName evidence="2">Uncharacterized protein YbjT (DUF2867 family)</fullName>
    </submittedName>
</protein>
<reference evidence="2 3" key="1">
    <citation type="submission" date="2020-08" db="EMBL/GenBank/DDBJ databases">
        <title>Sequencing the genomes of 1000 actinobacteria strains.</title>
        <authorList>
            <person name="Klenk H.-P."/>
        </authorList>
    </citation>
    <scope>NUCLEOTIDE SEQUENCE [LARGE SCALE GENOMIC DNA]</scope>
    <source>
        <strain evidence="2 3">DSM 43023</strain>
    </source>
</reference>
<evidence type="ECO:0000313" key="3">
    <source>
        <dbReference type="Proteomes" id="UP000534286"/>
    </source>
</evidence>
<dbReference type="Proteomes" id="UP000534286">
    <property type="component" value="Unassembled WGS sequence"/>
</dbReference>
<dbReference type="Gene3D" id="3.40.50.720">
    <property type="entry name" value="NAD(P)-binding Rossmann-like Domain"/>
    <property type="match status" value="1"/>
</dbReference>